<reference evidence="2" key="1">
    <citation type="journal article" date="2024" name="Proc. Natl. Acad. Sci. U.S.A.">
        <title>Extraordinary preservation of gene collinearity over three hundred million years revealed in homosporous lycophytes.</title>
        <authorList>
            <person name="Li C."/>
            <person name="Wickell D."/>
            <person name="Kuo L.Y."/>
            <person name="Chen X."/>
            <person name="Nie B."/>
            <person name="Liao X."/>
            <person name="Peng D."/>
            <person name="Ji J."/>
            <person name="Jenkins J."/>
            <person name="Williams M."/>
            <person name="Shu S."/>
            <person name="Plott C."/>
            <person name="Barry K."/>
            <person name="Rajasekar S."/>
            <person name="Grimwood J."/>
            <person name="Han X."/>
            <person name="Sun S."/>
            <person name="Hou Z."/>
            <person name="He W."/>
            <person name="Dai G."/>
            <person name="Sun C."/>
            <person name="Schmutz J."/>
            <person name="Leebens-Mack J.H."/>
            <person name="Li F.W."/>
            <person name="Wang L."/>
        </authorList>
    </citation>
    <scope>NUCLEOTIDE SEQUENCE [LARGE SCALE GENOMIC DNA]</scope>
    <source>
        <strain evidence="2">cv. PW_Plant_1</strain>
    </source>
</reference>
<gene>
    <name evidence="1" type="ORF">O6H91_02G059900</name>
</gene>
<keyword evidence="2" id="KW-1185">Reference proteome</keyword>
<protein>
    <submittedName>
        <fullName evidence="1">Uncharacterized protein</fullName>
    </submittedName>
</protein>
<dbReference type="EMBL" id="CM055093">
    <property type="protein sequence ID" value="KAJ7565422.1"/>
    <property type="molecule type" value="Genomic_DNA"/>
</dbReference>
<evidence type="ECO:0000313" key="1">
    <source>
        <dbReference type="EMBL" id="KAJ7565422.1"/>
    </source>
</evidence>
<organism evidence="1 2">
    <name type="scientific">Diphasiastrum complanatum</name>
    <name type="common">Issler's clubmoss</name>
    <name type="synonym">Lycopodium complanatum</name>
    <dbReference type="NCBI Taxonomy" id="34168"/>
    <lineage>
        <taxon>Eukaryota</taxon>
        <taxon>Viridiplantae</taxon>
        <taxon>Streptophyta</taxon>
        <taxon>Embryophyta</taxon>
        <taxon>Tracheophyta</taxon>
        <taxon>Lycopodiopsida</taxon>
        <taxon>Lycopodiales</taxon>
        <taxon>Lycopodiaceae</taxon>
        <taxon>Lycopodioideae</taxon>
        <taxon>Diphasiastrum</taxon>
    </lineage>
</organism>
<dbReference type="Proteomes" id="UP001162992">
    <property type="component" value="Chromosome 2"/>
</dbReference>
<proteinExistence type="predicted"/>
<comment type="caution">
    <text evidence="1">The sequence shown here is derived from an EMBL/GenBank/DDBJ whole genome shotgun (WGS) entry which is preliminary data.</text>
</comment>
<accession>A0ACC2EG16</accession>
<evidence type="ECO:0000313" key="2">
    <source>
        <dbReference type="Proteomes" id="UP001162992"/>
    </source>
</evidence>
<name>A0ACC2EG16_DIPCM</name>
<sequence length="289" mass="32495">MDFLSKSISDSTKTSSRKAAAKSYATKVAMVGSSVGVTSPGASKTLAGKVHNIVSLELGRKTYNQLRNDPSLTLEKIHYCQSELSSVTQLSGNMRQLSANFSGNDRNLEADEDQVKKKRLINHDFLVFELHTNVHPIIYVTAEKAGNGDKIGIIISVDKTYNEDKLAKYFRLFAIECKGKKIGLEYLFDVLEDHPADYRATNMNCWEYAKSTTKRVLLACQRLPEVDDEEKQRLKKEMEAVEGRIMGNLVEHNFKRAASASYRASTFNLPRNSSAVQQARISDDRRPYD</sequence>